<feature type="region of interest" description="Disordered" evidence="3">
    <location>
        <begin position="321"/>
        <end position="453"/>
    </location>
</feature>
<organism evidence="5 6">
    <name type="scientific">Fraxinus pennsylvanica</name>
    <dbReference type="NCBI Taxonomy" id="56036"/>
    <lineage>
        <taxon>Eukaryota</taxon>
        <taxon>Viridiplantae</taxon>
        <taxon>Streptophyta</taxon>
        <taxon>Embryophyta</taxon>
        <taxon>Tracheophyta</taxon>
        <taxon>Spermatophyta</taxon>
        <taxon>Magnoliopsida</taxon>
        <taxon>eudicotyledons</taxon>
        <taxon>Gunneridae</taxon>
        <taxon>Pentapetalae</taxon>
        <taxon>asterids</taxon>
        <taxon>lamiids</taxon>
        <taxon>Lamiales</taxon>
        <taxon>Oleaceae</taxon>
        <taxon>Oleeae</taxon>
        <taxon>Fraxinus</taxon>
    </lineage>
</organism>
<keyword evidence="1" id="KW-0677">Repeat</keyword>
<feature type="transmembrane region" description="Helical" evidence="4">
    <location>
        <begin position="293"/>
        <end position="313"/>
    </location>
</feature>
<gene>
    <name evidence="5" type="ORF">FPE_LOCUS24124</name>
</gene>
<evidence type="ECO:0000256" key="1">
    <source>
        <dbReference type="ARBA" id="ARBA00022737"/>
    </source>
</evidence>
<dbReference type="NCBIfam" id="TIGR00756">
    <property type="entry name" value="PPR"/>
    <property type="match status" value="3"/>
</dbReference>
<proteinExistence type="predicted"/>
<reference evidence="5" key="1">
    <citation type="submission" date="2023-05" db="EMBL/GenBank/DDBJ databases">
        <authorList>
            <person name="Huff M."/>
        </authorList>
    </citation>
    <scope>NUCLEOTIDE SEQUENCE</scope>
</reference>
<feature type="repeat" description="PPR" evidence="2">
    <location>
        <begin position="44"/>
        <end position="78"/>
    </location>
</feature>
<feature type="compositionally biased region" description="Basic and acidic residues" evidence="3">
    <location>
        <begin position="354"/>
        <end position="369"/>
    </location>
</feature>
<evidence type="ECO:0008006" key="7">
    <source>
        <dbReference type="Google" id="ProtNLM"/>
    </source>
</evidence>
<evidence type="ECO:0000256" key="2">
    <source>
        <dbReference type="PROSITE-ProRule" id="PRU00708"/>
    </source>
</evidence>
<feature type="compositionally biased region" description="Basic residues" evidence="3">
    <location>
        <begin position="344"/>
        <end position="353"/>
    </location>
</feature>
<keyword evidence="4" id="KW-0472">Membrane</keyword>
<evidence type="ECO:0000256" key="3">
    <source>
        <dbReference type="SAM" id="MobiDB-lite"/>
    </source>
</evidence>
<dbReference type="Pfam" id="PF20431">
    <property type="entry name" value="E_motif"/>
    <property type="match status" value="1"/>
</dbReference>
<feature type="repeat" description="PPR" evidence="2">
    <location>
        <begin position="9"/>
        <end position="43"/>
    </location>
</feature>
<dbReference type="InterPro" id="IPR011990">
    <property type="entry name" value="TPR-like_helical_dom_sf"/>
</dbReference>
<dbReference type="FunFam" id="1.25.40.10:FF:000158">
    <property type="entry name" value="pentatricopeptide repeat-containing protein At2g33680"/>
    <property type="match status" value="1"/>
</dbReference>
<evidence type="ECO:0000313" key="5">
    <source>
        <dbReference type="EMBL" id="CAI9776694.1"/>
    </source>
</evidence>
<accession>A0AAD2E483</accession>
<dbReference type="PANTHER" id="PTHR47926">
    <property type="entry name" value="PENTATRICOPEPTIDE REPEAT-CONTAINING PROTEIN"/>
    <property type="match status" value="1"/>
</dbReference>
<feature type="repeat" description="PPR" evidence="2">
    <location>
        <begin position="123"/>
        <end position="153"/>
    </location>
</feature>
<evidence type="ECO:0000313" key="6">
    <source>
        <dbReference type="Proteomes" id="UP000834106"/>
    </source>
</evidence>
<dbReference type="Proteomes" id="UP000834106">
    <property type="component" value="Chromosome 14"/>
</dbReference>
<dbReference type="GO" id="GO:0099402">
    <property type="term" value="P:plant organ development"/>
    <property type="evidence" value="ECO:0007669"/>
    <property type="project" value="UniProtKB-ARBA"/>
</dbReference>
<dbReference type="GO" id="GO:0003723">
    <property type="term" value="F:RNA binding"/>
    <property type="evidence" value="ECO:0007669"/>
    <property type="project" value="InterPro"/>
</dbReference>
<dbReference type="InterPro" id="IPR046848">
    <property type="entry name" value="E_motif"/>
</dbReference>
<name>A0AAD2E483_9LAMI</name>
<dbReference type="EMBL" id="OU503049">
    <property type="protein sequence ID" value="CAI9776694.1"/>
    <property type="molecule type" value="Genomic_DNA"/>
</dbReference>
<dbReference type="PROSITE" id="PS51375">
    <property type="entry name" value="PPR"/>
    <property type="match status" value="3"/>
</dbReference>
<protein>
    <recommendedName>
        <fullName evidence="7">Pentatricopeptide repeat-containing protein</fullName>
    </recommendedName>
</protein>
<dbReference type="Pfam" id="PF01535">
    <property type="entry name" value="PPR"/>
    <property type="match status" value="1"/>
</dbReference>
<dbReference type="PANTHER" id="PTHR47926:SF453">
    <property type="entry name" value="PENTATRICOPEPTIDE REPEAT (PPR) SUPERFAMILY PROTEIN"/>
    <property type="match status" value="1"/>
</dbReference>
<dbReference type="InterPro" id="IPR046960">
    <property type="entry name" value="PPR_At4g14850-like_plant"/>
</dbReference>
<keyword evidence="6" id="KW-1185">Reference proteome</keyword>
<evidence type="ECO:0000256" key="4">
    <source>
        <dbReference type="SAM" id="Phobius"/>
    </source>
</evidence>
<dbReference type="Gene3D" id="1.25.40.10">
    <property type="entry name" value="Tetratricopeptide repeat domain"/>
    <property type="match status" value="2"/>
</dbReference>
<dbReference type="InterPro" id="IPR002885">
    <property type="entry name" value="PPR_rpt"/>
</dbReference>
<keyword evidence="4" id="KW-0812">Transmembrane</keyword>
<dbReference type="Pfam" id="PF13041">
    <property type="entry name" value="PPR_2"/>
    <property type="match status" value="1"/>
</dbReference>
<dbReference type="GO" id="GO:0009451">
    <property type="term" value="P:RNA modification"/>
    <property type="evidence" value="ECO:0007669"/>
    <property type="project" value="InterPro"/>
</dbReference>
<dbReference type="AlphaFoldDB" id="A0AAD2E483"/>
<dbReference type="Pfam" id="PF12854">
    <property type="entry name" value="PPR_1"/>
    <property type="match status" value="1"/>
</dbReference>
<sequence>MKLEGFEPNDFTWNAMIAGHARSGNYNGAVEYFSMMSEEGLVPDLVIWNAIISGFVQGGRAQEAMELFHDMLIAGIKPNQVTVTGLLPACGMICSIACVHGGLDKKGMEIFLTMWDSYSVEANKEHYACVVDLLCRCGRIEEAYDVVEQMPLEVTESVVGAFFNGCKIHERRDLAEKMAKYLSVDLKKPGDFVTISHIYASKGDWGEVQNVRKVMKDKRVYKKPGSSWFSIESSFSRKFLSLFASPRHATQRITETKGTEGGGRNDVRIEMGEHDVQALDLQNVPILYQKTQMLFVISWFLEIFVAYVIYLGFKNMGRGRAKGKKLSVTNQDDPGSGEEEKIPAQKRRGRPQKSLKDEMDEDKTQKIGNEDSEDTTGVLNKEMRGSNAAQNGNKRIRNGQSKEKADSVEDDDENGTRSSTEDSNKSNGFRQARNRRKNKPCRAAEVGVDSIMF</sequence>
<keyword evidence="4" id="KW-1133">Transmembrane helix</keyword>